<keyword evidence="1" id="KW-0472">Membrane</keyword>
<reference evidence="3" key="1">
    <citation type="submission" date="2017-09" db="EMBL/GenBank/DDBJ databases">
        <title>Depth-based differentiation of microbial function through sediment-hosted aquifers and enrichment of novel symbionts in the deep terrestrial subsurface.</title>
        <authorList>
            <person name="Probst A.J."/>
            <person name="Ladd B."/>
            <person name="Jarett J.K."/>
            <person name="Geller-Mcgrath D.E."/>
            <person name="Sieber C.M.K."/>
            <person name="Emerson J.B."/>
            <person name="Anantharaman K."/>
            <person name="Thomas B.C."/>
            <person name="Malmstrom R."/>
            <person name="Stieglmeier M."/>
            <person name="Klingl A."/>
            <person name="Woyke T."/>
            <person name="Ryan C.M."/>
            <person name="Banfield J.F."/>
        </authorList>
    </citation>
    <scope>NUCLEOTIDE SEQUENCE [LARGE SCALE GENOMIC DNA]</scope>
</reference>
<protein>
    <submittedName>
        <fullName evidence="2">Uncharacterized protein</fullName>
    </submittedName>
</protein>
<evidence type="ECO:0000313" key="2">
    <source>
        <dbReference type="EMBL" id="PIT88612.1"/>
    </source>
</evidence>
<name>A0A2M6W728_9BACT</name>
<evidence type="ECO:0000313" key="3">
    <source>
        <dbReference type="Proteomes" id="UP000231426"/>
    </source>
</evidence>
<accession>A0A2M6W728</accession>
<keyword evidence="1" id="KW-1133">Transmembrane helix</keyword>
<proteinExistence type="predicted"/>
<gene>
    <name evidence="2" type="ORF">COU29_02455</name>
</gene>
<keyword evidence="1" id="KW-0812">Transmembrane</keyword>
<dbReference type="Proteomes" id="UP000231426">
    <property type="component" value="Unassembled WGS sequence"/>
</dbReference>
<organism evidence="2 3">
    <name type="scientific">Candidatus Magasanikbacteria bacterium CG10_big_fil_rev_8_21_14_0_10_36_32</name>
    <dbReference type="NCBI Taxonomy" id="1974646"/>
    <lineage>
        <taxon>Bacteria</taxon>
        <taxon>Candidatus Magasanikiibacteriota</taxon>
    </lineage>
</organism>
<evidence type="ECO:0000256" key="1">
    <source>
        <dbReference type="SAM" id="Phobius"/>
    </source>
</evidence>
<feature type="transmembrane region" description="Helical" evidence="1">
    <location>
        <begin position="27"/>
        <end position="47"/>
    </location>
</feature>
<comment type="caution">
    <text evidence="2">The sequence shown here is derived from an EMBL/GenBank/DDBJ whole genome shotgun (WGS) entry which is preliminary data.</text>
</comment>
<dbReference type="EMBL" id="PFBV01000003">
    <property type="protein sequence ID" value="PIT88612.1"/>
    <property type="molecule type" value="Genomic_DNA"/>
</dbReference>
<sequence length="196" mass="22691">MILPIFFTTVSGIVVFGWTVTLIDVVVVLSWLSYVLFWVVLTLIRLYTERVDQEKFVAFVNFRTDNSKVKFSCISEKFKTWFYGKIEKVKDATIPQSYHDLRQEASDNEIITNLGNKIQVETTLVGIYKLMRNQRKGEEGILLVDGFANIFYIRDISGVLRAVSLSWCRYGWAVVASQTDYPIRWNVGSRVFFLDS</sequence>
<dbReference type="AlphaFoldDB" id="A0A2M6W728"/>